<keyword evidence="6" id="KW-0378">Hydrolase</keyword>
<dbReference type="Pfam" id="PF00022">
    <property type="entry name" value="Actin"/>
    <property type="match status" value="2"/>
</dbReference>
<evidence type="ECO:0000256" key="7">
    <source>
        <dbReference type="ARBA" id="ARBA00022840"/>
    </source>
</evidence>
<dbReference type="InterPro" id="IPR004000">
    <property type="entry name" value="Actin"/>
</dbReference>
<dbReference type="FunFam" id="3.30.420.40:FF:000148">
    <property type="entry name" value="Actin, alpha skeletal muscle"/>
    <property type="match status" value="1"/>
</dbReference>
<evidence type="ECO:0000256" key="5">
    <source>
        <dbReference type="ARBA" id="ARBA00022741"/>
    </source>
</evidence>
<evidence type="ECO:0000256" key="6">
    <source>
        <dbReference type="ARBA" id="ARBA00022801"/>
    </source>
</evidence>
<dbReference type="InterPro" id="IPR043129">
    <property type="entry name" value="ATPase_NBD"/>
</dbReference>
<sequence length="795" mass="88417">MDSDEDEVCGVVIDNGTGKIKAGFAGDDAPRVVFPTLTGRARREIVMSGVDTKDHYIGDEAESKRSLLSLHHPMQRGVVTDWDEMELVWHHLYDNELRVPPEQHPVVVTEATQTPKSNREKMTEVFFEQFNVPGFYVTNPGILSTYASGRGTVITVDVGEGQTQVMNIYEGYTNPEAIESMNLGGADLTEALQKLLRQRAYNVGDPSDAITVRDIKEKLCYVALDFEKELRDAECGLTTDEKYELPDGQVVNLSTERFTVPEILFQPSLIGKQMKGLHTLVFDCLQKCPIDTRRDFYCNIFLVGGSTMFPGMAERMQKEIQALVPPAAKVKVIAPPERKLSVWIGGSILASLSTFQSWWITREEYDESGPSIRATVMMSHKKEDESNDDEEDHVIVLDLGSGLIKVGTATDDAPLVVAPVGLSRYMNGPFFGDEISERILRCSYHDLRAYPVKQRGQIVRGRLDDLEVVLHKVFHETLKMEPSNTVVLVDAPLSPKSDTEEIIQMLLDTFSTPAVLLVNEAVLSLYATGRTTGVVVDVGDGVTDVVVIQDGSVLHDASERLSLAGCDVTDCLLRHLRESDQIVCDLPLTSEDCRCAADLANYRNTNRDTVERGIAKTIREKVCYVALNFAQELSRSSVAAERFELPDRRAIDIGNARFLAPEVLFQPHLMNRSDLPGLHEVVNRCIQRCDLDLQSELYRNVILTGGTSVCPGFEDRMRQELAALAPDTFKVKVTAPLGRECMGWRAGATFEQCLRGDVYYGDMSSPSCVGDVIGRDKMEYAGILLSTWDKSMTYL</sequence>
<dbReference type="PROSITE" id="PS00432">
    <property type="entry name" value="ACTINS_2"/>
    <property type="match status" value="1"/>
</dbReference>
<comment type="caution">
    <text evidence="11">The sequence shown here is derived from an EMBL/GenBank/DDBJ whole genome shotgun (WGS) entry which is preliminary data.</text>
</comment>
<comment type="function">
    <text evidence="1">Actins are highly conserved proteins that are involved in various types of cell motility and are ubiquitously expressed in all eukaryotic cells.</text>
</comment>
<dbReference type="Gene3D" id="3.90.640.10">
    <property type="entry name" value="Actin, Chain A, domain 4"/>
    <property type="match status" value="2"/>
</dbReference>
<dbReference type="SUPFAM" id="SSF53067">
    <property type="entry name" value="Actin-like ATPase domain"/>
    <property type="match status" value="4"/>
</dbReference>
<gene>
    <name evidence="11" type="ORF">BaRGS_00029548</name>
</gene>
<comment type="catalytic activity">
    <reaction evidence="9">
        <text>ATP + H2O = ADP + phosphate + H(+)</text>
        <dbReference type="Rhea" id="RHEA:13065"/>
        <dbReference type="ChEBI" id="CHEBI:15377"/>
        <dbReference type="ChEBI" id="CHEBI:15378"/>
        <dbReference type="ChEBI" id="CHEBI:30616"/>
        <dbReference type="ChEBI" id="CHEBI:43474"/>
        <dbReference type="ChEBI" id="CHEBI:456216"/>
    </reaction>
</comment>
<dbReference type="CDD" id="cd13397">
    <property type="entry name" value="ASKHA_NBD_actin_Arp-T1-3"/>
    <property type="match status" value="1"/>
</dbReference>
<dbReference type="GO" id="GO:0005856">
    <property type="term" value="C:cytoskeleton"/>
    <property type="evidence" value="ECO:0007669"/>
    <property type="project" value="UniProtKB-SubCell"/>
</dbReference>
<evidence type="ECO:0000313" key="11">
    <source>
        <dbReference type="EMBL" id="KAK7479204.1"/>
    </source>
</evidence>
<proteinExistence type="inferred from homology"/>
<evidence type="ECO:0000256" key="1">
    <source>
        <dbReference type="ARBA" id="ARBA00003520"/>
    </source>
</evidence>
<keyword evidence="7" id="KW-0067">ATP-binding</keyword>
<dbReference type="Gene3D" id="3.30.420.40">
    <property type="match status" value="4"/>
</dbReference>
<dbReference type="FunFam" id="3.30.420.40:FF:000218">
    <property type="entry name" value="actin, alpha sarcomeric/skeletal-like"/>
    <property type="match status" value="1"/>
</dbReference>
<dbReference type="Proteomes" id="UP001519460">
    <property type="component" value="Unassembled WGS sequence"/>
</dbReference>
<protein>
    <recommendedName>
        <fullName evidence="13">Actin</fullName>
    </recommendedName>
</protein>
<comment type="similarity">
    <text evidence="3 10">Belongs to the actin family.</text>
</comment>
<evidence type="ECO:0000256" key="10">
    <source>
        <dbReference type="RuleBase" id="RU000487"/>
    </source>
</evidence>
<evidence type="ECO:0000256" key="4">
    <source>
        <dbReference type="ARBA" id="ARBA00022490"/>
    </source>
</evidence>
<name>A0ABD0JWY5_9CAEN</name>
<comment type="subcellular location">
    <subcellularLocation>
        <location evidence="2">Cytoplasm</location>
        <location evidence="2">Cytoskeleton</location>
    </subcellularLocation>
</comment>
<keyword evidence="8" id="KW-0206">Cytoskeleton</keyword>
<dbReference type="AlphaFoldDB" id="A0ABD0JWY5"/>
<evidence type="ECO:0000256" key="8">
    <source>
        <dbReference type="ARBA" id="ARBA00023212"/>
    </source>
</evidence>
<evidence type="ECO:0000256" key="9">
    <source>
        <dbReference type="ARBA" id="ARBA00049360"/>
    </source>
</evidence>
<dbReference type="FunFam" id="3.30.420.40:FF:000058">
    <property type="entry name" value="Putative actin-related protein 5"/>
    <property type="match status" value="1"/>
</dbReference>
<reference evidence="11 12" key="1">
    <citation type="journal article" date="2023" name="Sci. Data">
        <title>Genome assembly of the Korean intertidal mud-creeper Batillaria attramentaria.</title>
        <authorList>
            <person name="Patra A.K."/>
            <person name="Ho P.T."/>
            <person name="Jun S."/>
            <person name="Lee S.J."/>
            <person name="Kim Y."/>
            <person name="Won Y.J."/>
        </authorList>
    </citation>
    <scope>NUCLEOTIDE SEQUENCE [LARGE SCALE GENOMIC DNA]</scope>
    <source>
        <strain evidence="11">Wonlab-2016</strain>
    </source>
</reference>
<accession>A0ABD0JWY5</accession>
<keyword evidence="4" id="KW-0963">Cytoplasm</keyword>
<dbReference type="GO" id="GO:0005524">
    <property type="term" value="F:ATP binding"/>
    <property type="evidence" value="ECO:0007669"/>
    <property type="project" value="UniProtKB-KW"/>
</dbReference>
<evidence type="ECO:0008006" key="13">
    <source>
        <dbReference type="Google" id="ProtNLM"/>
    </source>
</evidence>
<organism evidence="11 12">
    <name type="scientific">Batillaria attramentaria</name>
    <dbReference type="NCBI Taxonomy" id="370345"/>
    <lineage>
        <taxon>Eukaryota</taxon>
        <taxon>Metazoa</taxon>
        <taxon>Spiralia</taxon>
        <taxon>Lophotrochozoa</taxon>
        <taxon>Mollusca</taxon>
        <taxon>Gastropoda</taxon>
        <taxon>Caenogastropoda</taxon>
        <taxon>Sorbeoconcha</taxon>
        <taxon>Cerithioidea</taxon>
        <taxon>Batillariidae</taxon>
        <taxon>Batillaria</taxon>
    </lineage>
</organism>
<dbReference type="PRINTS" id="PR00190">
    <property type="entry name" value="ACTIN"/>
</dbReference>
<dbReference type="InterPro" id="IPR004001">
    <property type="entry name" value="Actin_CS"/>
</dbReference>
<dbReference type="FunFam" id="3.90.640.10:FF:000007">
    <property type="entry name" value="Actin like 7B"/>
    <property type="match status" value="1"/>
</dbReference>
<keyword evidence="12" id="KW-1185">Reference proteome</keyword>
<dbReference type="GO" id="GO:0016787">
    <property type="term" value="F:hydrolase activity"/>
    <property type="evidence" value="ECO:0007669"/>
    <property type="project" value="UniProtKB-KW"/>
</dbReference>
<dbReference type="SMART" id="SM00268">
    <property type="entry name" value="ACTIN"/>
    <property type="match status" value="2"/>
</dbReference>
<keyword evidence="5" id="KW-0547">Nucleotide-binding</keyword>
<evidence type="ECO:0000256" key="2">
    <source>
        <dbReference type="ARBA" id="ARBA00004245"/>
    </source>
</evidence>
<dbReference type="EMBL" id="JACVVK020000308">
    <property type="protein sequence ID" value="KAK7479204.1"/>
    <property type="molecule type" value="Genomic_DNA"/>
</dbReference>
<dbReference type="PANTHER" id="PTHR11937">
    <property type="entry name" value="ACTIN"/>
    <property type="match status" value="1"/>
</dbReference>
<evidence type="ECO:0000256" key="3">
    <source>
        <dbReference type="ARBA" id="ARBA00006752"/>
    </source>
</evidence>
<evidence type="ECO:0000313" key="12">
    <source>
        <dbReference type="Proteomes" id="UP001519460"/>
    </source>
</evidence>